<name>A0A2Z7CTM8_9LAMI</name>
<dbReference type="AlphaFoldDB" id="A0A2Z7CTM8"/>
<proteinExistence type="predicted"/>
<dbReference type="Proteomes" id="UP000250235">
    <property type="component" value="Unassembled WGS sequence"/>
</dbReference>
<protein>
    <submittedName>
        <fullName evidence="1">Chlorophyllase-1</fullName>
    </submittedName>
</protein>
<evidence type="ECO:0000313" key="1">
    <source>
        <dbReference type="EMBL" id="KZV50452.1"/>
    </source>
</evidence>
<dbReference type="UniPathway" id="UPA00674"/>
<dbReference type="InterPro" id="IPR029058">
    <property type="entry name" value="AB_hydrolase_fold"/>
</dbReference>
<keyword evidence="2" id="KW-1185">Reference proteome</keyword>
<sequence length="305" mass="32856">MELLHDNISKAKSSVFTPGNLKVKTIKVKKSNDASPPSELFVVTPVSMGAYPVILFCHGYCTANTWYSHLLQHISSHGFIIVAPQFYQCLIMSMKDEIKIATKVTNWLSTGLETILPENLKPDLSRLALLGHSRGGKTAFSLALNQHLTSLKFKALLGMDPVAGPSPPGRVEPEVLTYIPQSFNLSLPVGIIGTGLSNKSKGIIPSFAPNGINHAEFFNESKPPAYYFLAKDYGHCDILDDSKVALASLLCKSGKGSKELMRNGVGGIIVAFLKAYLAGENDNLQSIVDAPSAAPITLGPVIYSK</sequence>
<dbReference type="Pfam" id="PF07224">
    <property type="entry name" value="Chlorophyllase"/>
    <property type="match status" value="1"/>
</dbReference>
<dbReference type="InterPro" id="IPR017395">
    <property type="entry name" value="Chlorophyllase-like"/>
</dbReference>
<dbReference type="EMBL" id="KQ992409">
    <property type="protein sequence ID" value="KZV50452.1"/>
    <property type="molecule type" value="Genomic_DNA"/>
</dbReference>
<dbReference type="Gene3D" id="3.40.50.1820">
    <property type="entry name" value="alpha/beta hydrolase"/>
    <property type="match status" value="1"/>
</dbReference>
<evidence type="ECO:0000313" key="2">
    <source>
        <dbReference type="Proteomes" id="UP000250235"/>
    </source>
</evidence>
<dbReference type="PANTHER" id="PTHR33428">
    <property type="entry name" value="CHLOROPHYLLASE-2, CHLOROPLASTIC"/>
    <property type="match status" value="1"/>
</dbReference>
<dbReference type="OrthoDB" id="2093222at2759"/>
<dbReference type="PANTHER" id="PTHR33428:SF10">
    <property type="entry name" value="CHLOROPHYLLASE-1"/>
    <property type="match status" value="1"/>
</dbReference>
<gene>
    <name evidence="1" type="ORF">F511_35601</name>
</gene>
<dbReference type="GO" id="GO:0015996">
    <property type="term" value="P:chlorophyll catabolic process"/>
    <property type="evidence" value="ECO:0007669"/>
    <property type="project" value="UniProtKB-UniPathway"/>
</dbReference>
<reference evidence="1 2" key="1">
    <citation type="journal article" date="2015" name="Proc. Natl. Acad. Sci. U.S.A.">
        <title>The resurrection genome of Boea hygrometrica: A blueprint for survival of dehydration.</title>
        <authorList>
            <person name="Xiao L."/>
            <person name="Yang G."/>
            <person name="Zhang L."/>
            <person name="Yang X."/>
            <person name="Zhao S."/>
            <person name="Ji Z."/>
            <person name="Zhou Q."/>
            <person name="Hu M."/>
            <person name="Wang Y."/>
            <person name="Chen M."/>
            <person name="Xu Y."/>
            <person name="Jin H."/>
            <person name="Xiao X."/>
            <person name="Hu G."/>
            <person name="Bao F."/>
            <person name="Hu Y."/>
            <person name="Wan P."/>
            <person name="Li L."/>
            <person name="Deng X."/>
            <person name="Kuang T."/>
            <person name="Xiang C."/>
            <person name="Zhu J.K."/>
            <person name="Oliver M.J."/>
            <person name="He Y."/>
        </authorList>
    </citation>
    <scope>NUCLEOTIDE SEQUENCE [LARGE SCALE GENOMIC DNA]</scope>
    <source>
        <strain evidence="2">cv. XS01</strain>
    </source>
</reference>
<organism evidence="1 2">
    <name type="scientific">Dorcoceras hygrometricum</name>
    <dbReference type="NCBI Taxonomy" id="472368"/>
    <lineage>
        <taxon>Eukaryota</taxon>
        <taxon>Viridiplantae</taxon>
        <taxon>Streptophyta</taxon>
        <taxon>Embryophyta</taxon>
        <taxon>Tracheophyta</taxon>
        <taxon>Spermatophyta</taxon>
        <taxon>Magnoliopsida</taxon>
        <taxon>eudicotyledons</taxon>
        <taxon>Gunneridae</taxon>
        <taxon>Pentapetalae</taxon>
        <taxon>asterids</taxon>
        <taxon>lamiids</taxon>
        <taxon>Lamiales</taxon>
        <taxon>Gesneriaceae</taxon>
        <taxon>Didymocarpoideae</taxon>
        <taxon>Trichosporeae</taxon>
        <taxon>Loxocarpinae</taxon>
        <taxon>Dorcoceras</taxon>
    </lineage>
</organism>
<accession>A0A2Z7CTM8</accession>
<dbReference type="GO" id="GO:0047746">
    <property type="term" value="F:chlorophyllase activity"/>
    <property type="evidence" value="ECO:0007669"/>
    <property type="project" value="TreeGrafter"/>
</dbReference>
<dbReference type="SUPFAM" id="SSF53474">
    <property type="entry name" value="alpha/beta-Hydrolases"/>
    <property type="match status" value="1"/>
</dbReference>